<dbReference type="EC" id="2.1.1.37" evidence="1"/>
<evidence type="ECO:0000256" key="1">
    <source>
        <dbReference type="ARBA" id="ARBA00011975"/>
    </source>
</evidence>
<evidence type="ECO:0000256" key="7">
    <source>
        <dbReference type="PROSITE-ProRule" id="PRU01016"/>
    </source>
</evidence>
<organism evidence="9 10">
    <name type="scientific">Photobacterium halotolerans</name>
    <dbReference type="NCBI Taxonomy" id="265726"/>
    <lineage>
        <taxon>Bacteria</taxon>
        <taxon>Pseudomonadati</taxon>
        <taxon>Pseudomonadota</taxon>
        <taxon>Gammaproteobacteria</taxon>
        <taxon>Vibrionales</taxon>
        <taxon>Vibrionaceae</taxon>
        <taxon>Photobacterium</taxon>
    </lineage>
</organism>
<evidence type="ECO:0000256" key="5">
    <source>
        <dbReference type="ARBA" id="ARBA00022747"/>
    </source>
</evidence>
<dbReference type="InterPro" id="IPR029063">
    <property type="entry name" value="SAM-dependent_MTases_sf"/>
</dbReference>
<keyword evidence="5" id="KW-0680">Restriction system</keyword>
<evidence type="ECO:0000256" key="8">
    <source>
        <dbReference type="RuleBase" id="RU000416"/>
    </source>
</evidence>
<dbReference type="GO" id="GO:0009307">
    <property type="term" value="P:DNA restriction-modification system"/>
    <property type="evidence" value="ECO:0007669"/>
    <property type="project" value="UniProtKB-KW"/>
</dbReference>
<evidence type="ECO:0000256" key="3">
    <source>
        <dbReference type="ARBA" id="ARBA00022679"/>
    </source>
</evidence>
<reference evidence="9 10" key="1">
    <citation type="submission" date="2017-05" db="EMBL/GenBank/DDBJ databases">
        <title>High clonality and local adaptation shapes Vibrionaceae linages within an endangered oasis.</title>
        <authorList>
            <person name="Vazquez-Rosas-Landa M."/>
        </authorList>
    </citation>
    <scope>NUCLEOTIDE SEQUENCE [LARGE SCALE GENOMIC DNA]</scope>
    <source>
        <strain evidence="9 10">P46_P4S1P180</strain>
    </source>
</reference>
<dbReference type="PRINTS" id="PR00105">
    <property type="entry name" value="C5METTRFRASE"/>
</dbReference>
<dbReference type="SUPFAM" id="SSF53335">
    <property type="entry name" value="S-adenosyl-L-methionine-dependent methyltransferases"/>
    <property type="match status" value="1"/>
</dbReference>
<proteinExistence type="inferred from homology"/>
<keyword evidence="2 7" id="KW-0489">Methyltransferase</keyword>
<evidence type="ECO:0000313" key="9">
    <source>
        <dbReference type="EMBL" id="NAW67659.1"/>
    </source>
</evidence>
<keyword evidence="4 7" id="KW-0949">S-adenosyl-L-methionine</keyword>
<dbReference type="GO" id="GO:0032259">
    <property type="term" value="P:methylation"/>
    <property type="evidence" value="ECO:0007669"/>
    <property type="project" value="UniProtKB-KW"/>
</dbReference>
<dbReference type="Gene3D" id="3.40.50.150">
    <property type="entry name" value="Vaccinia Virus protein VP39"/>
    <property type="match status" value="1"/>
</dbReference>
<dbReference type="NCBIfam" id="TIGR00675">
    <property type="entry name" value="dcm"/>
    <property type="match status" value="1"/>
</dbReference>
<accession>A0A7X4WF75</accession>
<dbReference type="PANTHER" id="PTHR46098">
    <property type="entry name" value="TRNA (CYTOSINE(38)-C(5))-METHYLTRANSFERASE"/>
    <property type="match status" value="1"/>
</dbReference>
<evidence type="ECO:0000256" key="6">
    <source>
        <dbReference type="ARBA" id="ARBA00047422"/>
    </source>
</evidence>
<dbReference type="GO" id="GO:0003886">
    <property type="term" value="F:DNA (cytosine-5-)-methyltransferase activity"/>
    <property type="evidence" value="ECO:0007669"/>
    <property type="project" value="UniProtKB-EC"/>
</dbReference>
<comment type="catalytic activity">
    <reaction evidence="6">
        <text>a 2'-deoxycytidine in DNA + S-adenosyl-L-methionine = a 5-methyl-2'-deoxycytidine in DNA + S-adenosyl-L-homocysteine + H(+)</text>
        <dbReference type="Rhea" id="RHEA:13681"/>
        <dbReference type="Rhea" id="RHEA-COMP:11369"/>
        <dbReference type="Rhea" id="RHEA-COMP:11370"/>
        <dbReference type="ChEBI" id="CHEBI:15378"/>
        <dbReference type="ChEBI" id="CHEBI:57856"/>
        <dbReference type="ChEBI" id="CHEBI:59789"/>
        <dbReference type="ChEBI" id="CHEBI:85452"/>
        <dbReference type="ChEBI" id="CHEBI:85454"/>
        <dbReference type="EC" id="2.1.1.37"/>
    </reaction>
</comment>
<dbReference type="RefSeq" id="WP_161446859.1">
    <property type="nucleotide sequence ID" value="NZ_WXWW01000298.1"/>
</dbReference>
<feature type="active site" evidence="7">
    <location>
        <position position="78"/>
    </location>
</feature>
<dbReference type="Gene3D" id="3.90.120.10">
    <property type="entry name" value="DNA Methylase, subunit A, domain 2"/>
    <property type="match status" value="1"/>
</dbReference>
<evidence type="ECO:0000313" key="10">
    <source>
        <dbReference type="Proteomes" id="UP000465712"/>
    </source>
</evidence>
<comment type="caution">
    <text evidence="9">The sequence shown here is derived from an EMBL/GenBank/DDBJ whole genome shotgun (WGS) entry which is preliminary data.</text>
</comment>
<dbReference type="PROSITE" id="PS51679">
    <property type="entry name" value="SAM_MT_C5"/>
    <property type="match status" value="1"/>
</dbReference>
<protein>
    <recommendedName>
        <fullName evidence="1">DNA (cytosine-5-)-methyltransferase</fullName>
        <ecNumber evidence="1">2.1.1.37</ecNumber>
    </recommendedName>
</protein>
<dbReference type="PANTHER" id="PTHR46098:SF1">
    <property type="entry name" value="TRNA (CYTOSINE(38)-C(5))-METHYLTRANSFERASE"/>
    <property type="match status" value="1"/>
</dbReference>
<gene>
    <name evidence="9" type="primary">dcm</name>
    <name evidence="9" type="ORF">CAG72_20945</name>
</gene>
<sequence>MILSLFSGAGGLDLGFEREGFKVGLAFDIKSSAIDSYNFNREDSHGFVRDVSKLTLEEIDKLVGYEFKPTGVIGGPPCQSFSVSNVNARSDDARHDLPLAYADLLTQLNNRNPIHFFLFENVLGLKSGKHIEKYHNFIAAFELAGFTIQELTLNAADFGVPQDRKRIFIVGLNEAIY</sequence>
<dbReference type="EMBL" id="WXWW01000298">
    <property type="protein sequence ID" value="NAW67659.1"/>
    <property type="molecule type" value="Genomic_DNA"/>
</dbReference>
<dbReference type="Pfam" id="PF00145">
    <property type="entry name" value="DNA_methylase"/>
    <property type="match status" value="1"/>
</dbReference>
<comment type="similarity">
    <text evidence="7 8">Belongs to the class I-like SAM-binding methyltransferase superfamily. C5-methyltransferase family.</text>
</comment>
<evidence type="ECO:0000256" key="4">
    <source>
        <dbReference type="ARBA" id="ARBA00022691"/>
    </source>
</evidence>
<keyword evidence="3 7" id="KW-0808">Transferase</keyword>
<name>A0A7X4WF75_9GAMM</name>
<feature type="non-terminal residue" evidence="9">
    <location>
        <position position="177"/>
    </location>
</feature>
<evidence type="ECO:0000256" key="2">
    <source>
        <dbReference type="ARBA" id="ARBA00022603"/>
    </source>
</evidence>
<dbReference type="AlphaFoldDB" id="A0A7X4WF75"/>
<dbReference type="InterPro" id="IPR050750">
    <property type="entry name" value="C5-MTase"/>
</dbReference>
<dbReference type="InterPro" id="IPR001525">
    <property type="entry name" value="C5_MeTfrase"/>
</dbReference>
<dbReference type="Proteomes" id="UP000465712">
    <property type="component" value="Unassembled WGS sequence"/>
</dbReference>